<evidence type="ECO:0000256" key="4">
    <source>
        <dbReference type="PROSITE-ProRule" id="PRU00325"/>
    </source>
</evidence>
<evidence type="ECO:0000313" key="6">
    <source>
        <dbReference type="EMBL" id="KAL3339376.1"/>
    </source>
</evidence>
<feature type="domain" description="SWIM-type" evidence="5">
    <location>
        <begin position="600"/>
        <end position="641"/>
    </location>
</feature>
<accession>A0ABD2S590</accession>
<keyword evidence="7" id="KW-1185">Reference proteome</keyword>
<dbReference type="PROSITE" id="PS50966">
    <property type="entry name" value="ZF_SWIM"/>
    <property type="match status" value="1"/>
</dbReference>
<dbReference type="PANTHER" id="PTHR31973">
    <property type="entry name" value="POLYPROTEIN, PUTATIVE-RELATED"/>
    <property type="match status" value="1"/>
</dbReference>
<evidence type="ECO:0000256" key="1">
    <source>
        <dbReference type="ARBA" id="ARBA00022723"/>
    </source>
</evidence>
<dbReference type="Proteomes" id="UP001627284">
    <property type="component" value="Unassembled WGS sequence"/>
</dbReference>
<dbReference type="PANTHER" id="PTHR31973:SF195">
    <property type="entry name" value="MUDR FAMILY TRANSPOSASE"/>
    <property type="match status" value="1"/>
</dbReference>
<dbReference type="Pfam" id="PF10551">
    <property type="entry name" value="MULE"/>
    <property type="match status" value="1"/>
</dbReference>
<evidence type="ECO:0000313" key="7">
    <source>
        <dbReference type="Proteomes" id="UP001627284"/>
    </source>
</evidence>
<evidence type="ECO:0000256" key="2">
    <source>
        <dbReference type="ARBA" id="ARBA00022771"/>
    </source>
</evidence>
<evidence type="ECO:0000256" key="3">
    <source>
        <dbReference type="ARBA" id="ARBA00022833"/>
    </source>
</evidence>
<dbReference type="GO" id="GO:0008270">
    <property type="term" value="F:zinc ion binding"/>
    <property type="evidence" value="ECO:0007669"/>
    <property type="project" value="UniProtKB-KW"/>
</dbReference>
<dbReference type="Pfam" id="PF04434">
    <property type="entry name" value="SWIM"/>
    <property type="match status" value="1"/>
</dbReference>
<keyword evidence="2 4" id="KW-0863">Zinc-finger</keyword>
<proteinExistence type="predicted"/>
<reference evidence="6 7" key="1">
    <citation type="submission" date="2024-05" db="EMBL/GenBank/DDBJ databases">
        <title>De novo assembly of an allotetraploid wild potato.</title>
        <authorList>
            <person name="Hosaka A.J."/>
        </authorList>
    </citation>
    <scope>NUCLEOTIDE SEQUENCE [LARGE SCALE GENOMIC DNA]</scope>
    <source>
        <tissue evidence="6">Young leaves</tissue>
    </source>
</reference>
<dbReference type="InterPro" id="IPR007527">
    <property type="entry name" value="Znf_SWIM"/>
</dbReference>
<keyword evidence="1" id="KW-0479">Metal-binding</keyword>
<protein>
    <recommendedName>
        <fullName evidence="5">SWIM-type domain-containing protein</fullName>
    </recommendedName>
</protein>
<evidence type="ECO:0000259" key="5">
    <source>
        <dbReference type="PROSITE" id="PS50966"/>
    </source>
</evidence>
<dbReference type="InterPro" id="IPR018289">
    <property type="entry name" value="MULE_transposase_dom"/>
</dbReference>
<sequence>MGDRIVVPVDCNGEWVESNNRYIWRWKSKELAATIAMIVHRDIAYDDFANKIITCCKLNCELEDIVITYLHSCGEKHKTAPFKINDQLSLSTYLEDEPRGVLRIYMVERLVENHNLCDDQQVLNDECGRMNMNIPNEEREGQHILSPEVRNRLPIIGEVADSHAQDDGTGFCKDMSFKNKQELDIALKIACVKKDFRLKKVINSCSVYCVKCEHLECKWWLRAVKVENSDRFYIKKYEKMHTCGSEHLTSHNPHATAKVIGAYFKDRYPEGKGPSTKDLKNSIRIELGCKVSYWKVWMGSEIAKSLVRGTHEHGYGVIDAYSHMLRTSNPGSKTALKIDENDRFKYFFVAYGAWILGFIQMRKVIAVDGTFLRSKYGGVLLSAVAQDAENHIFPVAFCVVDSECDASYRYFFEQLRSFVLDTPELCIISDRHQSIRKMVSIVFPLAHYGCCMKHLGENIRNNFHNASVVYHFYKAAKAYNIDVFSDHFNRIRDLVPQAATHLERVGFHRWSRAFFPGNRYNIMTTNIAESVNSMFLDEREYPITALFDAINRRFAEKFHERRMKFINAPTIFVPSIEKDIAKNINLGNKLLVHQTANYKYIVTGQDEVATVDLLDKSCTCKVFNIDKIPCPHAMAALRCQYGDDYGRRIYEYSSSYYNVEVYLIAYVEEIKPVPSEETWEVPIEILERKISSPFVEPGKVGRRSSKRHKGIGESFSTKKNKCSLCKRIGHKRTTCSERNVA</sequence>
<dbReference type="InterPro" id="IPR006564">
    <property type="entry name" value="Znf_PMZ"/>
</dbReference>
<dbReference type="SMART" id="SM00575">
    <property type="entry name" value="ZnF_PMZ"/>
    <property type="match status" value="1"/>
</dbReference>
<dbReference type="EMBL" id="JBJKTR010000016">
    <property type="protein sequence ID" value="KAL3339376.1"/>
    <property type="molecule type" value="Genomic_DNA"/>
</dbReference>
<gene>
    <name evidence="6" type="ORF">AABB24_028144</name>
</gene>
<keyword evidence="3" id="KW-0862">Zinc</keyword>
<name>A0ABD2S590_9SOLN</name>
<dbReference type="AlphaFoldDB" id="A0ABD2S590"/>
<organism evidence="6 7">
    <name type="scientific">Solanum stoloniferum</name>
    <dbReference type="NCBI Taxonomy" id="62892"/>
    <lineage>
        <taxon>Eukaryota</taxon>
        <taxon>Viridiplantae</taxon>
        <taxon>Streptophyta</taxon>
        <taxon>Embryophyta</taxon>
        <taxon>Tracheophyta</taxon>
        <taxon>Spermatophyta</taxon>
        <taxon>Magnoliopsida</taxon>
        <taxon>eudicotyledons</taxon>
        <taxon>Gunneridae</taxon>
        <taxon>Pentapetalae</taxon>
        <taxon>asterids</taxon>
        <taxon>lamiids</taxon>
        <taxon>Solanales</taxon>
        <taxon>Solanaceae</taxon>
        <taxon>Solanoideae</taxon>
        <taxon>Solaneae</taxon>
        <taxon>Solanum</taxon>
    </lineage>
</organism>
<comment type="caution">
    <text evidence="6">The sequence shown here is derived from an EMBL/GenBank/DDBJ whole genome shotgun (WGS) entry which is preliminary data.</text>
</comment>